<dbReference type="EMBL" id="QVMU01000022">
    <property type="protein sequence ID" value="RJX67537.1"/>
    <property type="molecule type" value="Genomic_DNA"/>
</dbReference>
<dbReference type="GO" id="GO:0044010">
    <property type="term" value="P:single-species biofilm formation"/>
    <property type="evidence" value="ECO:0007669"/>
    <property type="project" value="TreeGrafter"/>
</dbReference>
<dbReference type="AlphaFoldDB" id="A0A3A6QMF5"/>
<dbReference type="Proteomes" id="UP000273252">
    <property type="component" value="Unassembled WGS sequence"/>
</dbReference>
<dbReference type="Pfam" id="PF04287">
    <property type="entry name" value="DUF446"/>
    <property type="match status" value="1"/>
</dbReference>
<dbReference type="InterPro" id="IPR007384">
    <property type="entry name" value="UCP006257"/>
</dbReference>
<dbReference type="PANTHER" id="PTHR39586:SF1">
    <property type="entry name" value="CYTOPLASMIC PROTEIN"/>
    <property type="match status" value="1"/>
</dbReference>
<organism evidence="2 3">
    <name type="scientific">Vibrio sinensis</name>
    <dbReference type="NCBI Taxonomy" id="2302434"/>
    <lineage>
        <taxon>Bacteria</taxon>
        <taxon>Pseudomonadati</taxon>
        <taxon>Pseudomonadota</taxon>
        <taxon>Gammaproteobacteria</taxon>
        <taxon>Vibrionales</taxon>
        <taxon>Vibrionaceae</taxon>
        <taxon>Vibrio</taxon>
    </lineage>
</organism>
<dbReference type="Gene3D" id="1.20.1440.40">
    <property type="entry name" value="YqcC-like"/>
    <property type="match status" value="1"/>
</dbReference>
<feature type="domain" description="YqcC-like" evidence="1">
    <location>
        <begin position="7"/>
        <end position="101"/>
    </location>
</feature>
<dbReference type="InterPro" id="IPR036814">
    <property type="entry name" value="YqcC-like_sf"/>
</dbReference>
<dbReference type="OrthoDB" id="8794567at2"/>
<protein>
    <submittedName>
        <fullName evidence="2">YqcC family protein</fullName>
    </submittedName>
</protein>
<proteinExistence type="predicted"/>
<gene>
    <name evidence="2" type="ORF">DZ860_18260</name>
</gene>
<evidence type="ECO:0000313" key="2">
    <source>
        <dbReference type="EMBL" id="RJX67537.1"/>
    </source>
</evidence>
<name>A0A3A6QMF5_9VIBR</name>
<sequence length="106" mass="12245">MTQVEQLSKLLDKLEVEMQANGTWQTQAPSESALMSVEPFAIDTLLPHEWLQWIFIPQMRFLITQNCSLPAEFSMAAYFEESWKTETQFCAVIRVIQQIDKVSLSC</sequence>
<evidence type="ECO:0000313" key="3">
    <source>
        <dbReference type="Proteomes" id="UP000273252"/>
    </source>
</evidence>
<dbReference type="PIRSF" id="PIRSF006257">
    <property type="entry name" value="UCP006257"/>
    <property type="match status" value="1"/>
</dbReference>
<evidence type="ECO:0000259" key="1">
    <source>
        <dbReference type="Pfam" id="PF04287"/>
    </source>
</evidence>
<reference evidence="2 3" key="1">
    <citation type="submission" date="2018-08" db="EMBL/GenBank/DDBJ databases">
        <title>Vibrio isolated from the Eastern China Marginal Seas.</title>
        <authorList>
            <person name="Li Y."/>
        </authorList>
    </citation>
    <scope>NUCLEOTIDE SEQUENCE [LARGE SCALE GENOMIC DNA]</scope>
    <source>
        <strain evidence="2 3">BEI233</strain>
    </source>
</reference>
<comment type="caution">
    <text evidence="2">The sequence shown here is derived from an EMBL/GenBank/DDBJ whole genome shotgun (WGS) entry which is preliminary data.</text>
</comment>
<keyword evidence="3" id="KW-1185">Reference proteome</keyword>
<dbReference type="PANTHER" id="PTHR39586">
    <property type="entry name" value="CYTOPLASMIC PROTEIN-RELATED"/>
    <property type="match status" value="1"/>
</dbReference>
<dbReference type="InterPro" id="IPR023376">
    <property type="entry name" value="YqcC-like_dom"/>
</dbReference>
<dbReference type="SUPFAM" id="SSF158452">
    <property type="entry name" value="YqcC-like"/>
    <property type="match status" value="1"/>
</dbReference>
<accession>A0A3A6QMF5</accession>
<dbReference type="RefSeq" id="WP_120034166.1">
    <property type="nucleotide sequence ID" value="NZ_QVMU01000022.1"/>
</dbReference>